<dbReference type="Proteomes" id="UP001597214">
    <property type="component" value="Unassembled WGS sequence"/>
</dbReference>
<reference evidence="12" key="1">
    <citation type="journal article" date="2019" name="Int. J. Syst. Evol. Microbiol.">
        <title>The Global Catalogue of Microorganisms (GCM) 10K type strain sequencing project: providing services to taxonomists for standard genome sequencing and annotation.</title>
        <authorList>
            <consortium name="The Broad Institute Genomics Platform"/>
            <consortium name="The Broad Institute Genome Sequencing Center for Infectious Disease"/>
            <person name="Wu L."/>
            <person name="Ma J."/>
        </authorList>
    </citation>
    <scope>NUCLEOTIDE SEQUENCE [LARGE SCALE GENOMIC DNA]</scope>
    <source>
        <strain evidence="12">CCUG 49339</strain>
    </source>
</reference>
<dbReference type="RefSeq" id="WP_377927315.1">
    <property type="nucleotide sequence ID" value="NZ_JBHUEM010000005.1"/>
</dbReference>
<dbReference type="CDD" id="cd06170">
    <property type="entry name" value="LuxR_C_like"/>
    <property type="match status" value="1"/>
</dbReference>
<dbReference type="Pfam" id="PF00196">
    <property type="entry name" value="GerE"/>
    <property type="match status" value="1"/>
</dbReference>
<dbReference type="InterPro" id="IPR039420">
    <property type="entry name" value="WalR-like"/>
</dbReference>
<evidence type="ECO:0000256" key="7">
    <source>
        <dbReference type="ARBA" id="ARBA00023163"/>
    </source>
</evidence>
<dbReference type="PANTHER" id="PTHR43214">
    <property type="entry name" value="TWO-COMPONENT RESPONSE REGULATOR"/>
    <property type="match status" value="1"/>
</dbReference>
<evidence type="ECO:0000256" key="2">
    <source>
        <dbReference type="ARBA" id="ARBA00022490"/>
    </source>
</evidence>
<protein>
    <submittedName>
        <fullName evidence="11">DNA-binding response regulator</fullName>
    </submittedName>
</protein>
<dbReference type="InterPro" id="IPR001789">
    <property type="entry name" value="Sig_transdc_resp-reg_receiver"/>
</dbReference>
<keyword evidence="2" id="KW-0963">Cytoplasm</keyword>
<dbReference type="SUPFAM" id="SSF46894">
    <property type="entry name" value="C-terminal effector domain of the bipartite response regulators"/>
    <property type="match status" value="1"/>
</dbReference>
<dbReference type="InterPro" id="IPR016032">
    <property type="entry name" value="Sig_transdc_resp-reg_C-effctor"/>
</dbReference>
<keyword evidence="7" id="KW-0804">Transcription</keyword>
<dbReference type="GO" id="GO:0003677">
    <property type="term" value="F:DNA binding"/>
    <property type="evidence" value="ECO:0007669"/>
    <property type="project" value="UniProtKB-KW"/>
</dbReference>
<gene>
    <name evidence="11" type="ORF">ACFSCX_06275</name>
</gene>
<proteinExistence type="predicted"/>
<dbReference type="InterPro" id="IPR000792">
    <property type="entry name" value="Tscrpt_reg_LuxR_C"/>
</dbReference>
<evidence type="ECO:0000256" key="4">
    <source>
        <dbReference type="ARBA" id="ARBA00023012"/>
    </source>
</evidence>
<evidence type="ECO:0000259" key="9">
    <source>
        <dbReference type="PROSITE" id="PS50043"/>
    </source>
</evidence>
<feature type="domain" description="Response regulatory" evidence="10">
    <location>
        <begin position="2"/>
        <end position="116"/>
    </location>
</feature>
<sequence>MNIFILDEQREYREGMKRILSLHLTDLDITICDESWIEEQPSKFDESIVIIDVFSYPDNKGLKLLEKVISLGAKVIVLSMVKDNEQTLDILSRKVKGFVLKSSSGQILVNAVLNVIENRIYLDNKLSCTVLEGYQKMLQMVKSLVFTSELVIPTRPKGLLTKREWEVLELSARGLSNSEIAQTLYITDATASTHIKNVVKKLEVNTTIAAVLLALKNNWIVFEKTEKVSQIS</sequence>
<dbReference type="EMBL" id="JBHUEM010000005">
    <property type="protein sequence ID" value="MFD1736168.1"/>
    <property type="molecule type" value="Genomic_DNA"/>
</dbReference>
<evidence type="ECO:0000256" key="3">
    <source>
        <dbReference type="ARBA" id="ARBA00022553"/>
    </source>
</evidence>
<dbReference type="SMART" id="SM00421">
    <property type="entry name" value="HTH_LUXR"/>
    <property type="match status" value="1"/>
</dbReference>
<comment type="subcellular location">
    <subcellularLocation>
        <location evidence="1">Cytoplasm</location>
    </subcellularLocation>
</comment>
<feature type="modified residue" description="4-aspartylphosphate" evidence="8">
    <location>
        <position position="52"/>
    </location>
</feature>
<evidence type="ECO:0000313" key="11">
    <source>
        <dbReference type="EMBL" id="MFD1736168.1"/>
    </source>
</evidence>
<keyword evidence="12" id="KW-1185">Reference proteome</keyword>
<dbReference type="SUPFAM" id="SSF52172">
    <property type="entry name" value="CheY-like"/>
    <property type="match status" value="1"/>
</dbReference>
<keyword evidence="3 8" id="KW-0597">Phosphoprotein</keyword>
<evidence type="ECO:0000259" key="10">
    <source>
        <dbReference type="PROSITE" id="PS50110"/>
    </source>
</evidence>
<dbReference type="PRINTS" id="PR00038">
    <property type="entry name" value="HTHLUXR"/>
</dbReference>
<comment type="caution">
    <text evidence="11">The sequence shown here is derived from an EMBL/GenBank/DDBJ whole genome shotgun (WGS) entry which is preliminary data.</text>
</comment>
<accession>A0ABW4LQ46</accession>
<dbReference type="Gene3D" id="1.10.10.10">
    <property type="entry name" value="Winged helix-like DNA-binding domain superfamily/Winged helix DNA-binding domain"/>
    <property type="match status" value="1"/>
</dbReference>
<keyword evidence="4" id="KW-0902">Two-component regulatory system</keyword>
<keyword evidence="6 11" id="KW-0238">DNA-binding</keyword>
<evidence type="ECO:0000256" key="5">
    <source>
        <dbReference type="ARBA" id="ARBA00023015"/>
    </source>
</evidence>
<evidence type="ECO:0000313" key="12">
    <source>
        <dbReference type="Proteomes" id="UP001597214"/>
    </source>
</evidence>
<keyword evidence="5" id="KW-0805">Transcription regulation</keyword>
<dbReference type="InterPro" id="IPR036388">
    <property type="entry name" value="WH-like_DNA-bd_sf"/>
</dbReference>
<dbReference type="InterPro" id="IPR011006">
    <property type="entry name" value="CheY-like_superfamily"/>
</dbReference>
<feature type="domain" description="HTH luxR-type" evidence="9">
    <location>
        <begin position="153"/>
        <end position="218"/>
    </location>
</feature>
<dbReference type="PROSITE" id="PS50043">
    <property type="entry name" value="HTH_LUXR_2"/>
    <property type="match status" value="1"/>
</dbReference>
<dbReference type="Gene3D" id="3.40.50.2300">
    <property type="match status" value="1"/>
</dbReference>
<evidence type="ECO:0000256" key="6">
    <source>
        <dbReference type="ARBA" id="ARBA00023125"/>
    </source>
</evidence>
<evidence type="ECO:0000256" key="1">
    <source>
        <dbReference type="ARBA" id="ARBA00004496"/>
    </source>
</evidence>
<organism evidence="11 12">
    <name type="scientific">Bacillus salitolerans</name>
    <dbReference type="NCBI Taxonomy" id="1437434"/>
    <lineage>
        <taxon>Bacteria</taxon>
        <taxon>Bacillati</taxon>
        <taxon>Bacillota</taxon>
        <taxon>Bacilli</taxon>
        <taxon>Bacillales</taxon>
        <taxon>Bacillaceae</taxon>
        <taxon>Bacillus</taxon>
    </lineage>
</organism>
<evidence type="ECO:0000256" key="8">
    <source>
        <dbReference type="PROSITE-ProRule" id="PRU00169"/>
    </source>
</evidence>
<dbReference type="PROSITE" id="PS50110">
    <property type="entry name" value="RESPONSE_REGULATORY"/>
    <property type="match status" value="1"/>
</dbReference>
<name>A0ABW4LQ46_9BACI</name>